<accession>A0A226F3E7</accession>
<keyword evidence="1" id="KW-0472">Membrane</keyword>
<dbReference type="EMBL" id="LNIX01000001">
    <property type="protein sequence ID" value="OXA64299.1"/>
    <property type="molecule type" value="Genomic_DNA"/>
</dbReference>
<sequence>MTSWKMVKENVEIFVLEFPQNSMENILKILHLRSHTPQDALQRFAALTHSFYPQYISWHPMSCVPFATPKKHLVTWYFFSISVLLGTVIITCKILREIISSEKDIDVTIQSAALLAIGVTLGIIISTTIFTFVYKTEEFCFVSRNLLDLNESLVQKDPDIDKINFIGLLLHGLIGLSIISPFMVSTFPLFHRKIDPTYFLFRKIPWFTPKLKIFLRIVLLFWLSLHSAILLLTYLLSFYNWVASIRAILESMTYKKQKIGTFLVKKSPQFSKVVKFPAFFARYRGLQLIVAVCNQVIYFITPIGMFLFFQCAVALCYLLVRMSEIVPISLTFQAVVMLCAIIGMTHKMPPLMANIATWSIEFVQVWRQIHLPKDRVKQLDSFASLKIYIGPFCPITKKFRVDFYSALVYYTASLLISV</sequence>
<feature type="transmembrane region" description="Helical" evidence="1">
    <location>
        <begin position="296"/>
        <end position="320"/>
    </location>
</feature>
<name>A0A226F3E7_FOLCA</name>
<comment type="caution">
    <text evidence="2">The sequence shown here is derived from an EMBL/GenBank/DDBJ whole genome shotgun (WGS) entry which is preliminary data.</text>
</comment>
<reference evidence="2 3" key="1">
    <citation type="submission" date="2015-12" db="EMBL/GenBank/DDBJ databases">
        <title>The genome of Folsomia candida.</title>
        <authorList>
            <person name="Faddeeva A."/>
            <person name="Derks M.F."/>
            <person name="Anvar Y."/>
            <person name="Smit S."/>
            <person name="Van Straalen N."/>
            <person name="Roelofs D."/>
        </authorList>
    </citation>
    <scope>NUCLEOTIDE SEQUENCE [LARGE SCALE GENOMIC DNA]</scope>
    <source>
        <strain evidence="2 3">VU population</strain>
        <tissue evidence="2">Whole body</tissue>
    </source>
</reference>
<proteinExistence type="predicted"/>
<feature type="transmembrane region" description="Helical" evidence="1">
    <location>
        <begin position="326"/>
        <end position="345"/>
    </location>
</feature>
<evidence type="ECO:0000313" key="2">
    <source>
        <dbReference type="EMBL" id="OXA64299.1"/>
    </source>
</evidence>
<feature type="transmembrane region" description="Helical" evidence="1">
    <location>
        <begin position="163"/>
        <end position="184"/>
    </location>
</feature>
<evidence type="ECO:0008006" key="4">
    <source>
        <dbReference type="Google" id="ProtNLM"/>
    </source>
</evidence>
<feature type="transmembrane region" description="Helical" evidence="1">
    <location>
        <begin position="74"/>
        <end position="95"/>
    </location>
</feature>
<keyword evidence="3" id="KW-1185">Reference proteome</keyword>
<dbReference type="AlphaFoldDB" id="A0A226F3E7"/>
<dbReference type="Proteomes" id="UP000198287">
    <property type="component" value="Unassembled WGS sequence"/>
</dbReference>
<organism evidence="2 3">
    <name type="scientific">Folsomia candida</name>
    <name type="common">Springtail</name>
    <dbReference type="NCBI Taxonomy" id="158441"/>
    <lineage>
        <taxon>Eukaryota</taxon>
        <taxon>Metazoa</taxon>
        <taxon>Ecdysozoa</taxon>
        <taxon>Arthropoda</taxon>
        <taxon>Hexapoda</taxon>
        <taxon>Collembola</taxon>
        <taxon>Entomobryomorpha</taxon>
        <taxon>Isotomoidea</taxon>
        <taxon>Isotomidae</taxon>
        <taxon>Proisotominae</taxon>
        <taxon>Folsomia</taxon>
    </lineage>
</organism>
<feature type="transmembrane region" description="Helical" evidence="1">
    <location>
        <begin position="107"/>
        <end position="134"/>
    </location>
</feature>
<protein>
    <recommendedName>
        <fullName evidence="4">Odorant receptor</fullName>
    </recommendedName>
</protein>
<evidence type="ECO:0000256" key="1">
    <source>
        <dbReference type="SAM" id="Phobius"/>
    </source>
</evidence>
<gene>
    <name evidence="2" type="ORF">Fcan01_00586</name>
</gene>
<evidence type="ECO:0000313" key="3">
    <source>
        <dbReference type="Proteomes" id="UP000198287"/>
    </source>
</evidence>
<keyword evidence="1" id="KW-0812">Transmembrane</keyword>
<keyword evidence="1" id="KW-1133">Transmembrane helix</keyword>